<dbReference type="AlphaFoldDB" id="A0A377M8X6"/>
<dbReference type="Proteomes" id="UP000255106">
    <property type="component" value="Unassembled WGS sequence"/>
</dbReference>
<organism evidence="1 2">
    <name type="scientific">Enterobacter cloacae</name>
    <dbReference type="NCBI Taxonomy" id="550"/>
    <lineage>
        <taxon>Bacteria</taxon>
        <taxon>Pseudomonadati</taxon>
        <taxon>Pseudomonadota</taxon>
        <taxon>Gammaproteobacteria</taxon>
        <taxon>Enterobacterales</taxon>
        <taxon>Enterobacteriaceae</taxon>
        <taxon>Enterobacter</taxon>
        <taxon>Enterobacter cloacae complex</taxon>
    </lineage>
</organism>
<sequence>MFREIFPPGNVIDDGRSRLIQLRFLAAGQTSLARQGFMAVNRKRPVTVLVCFLRFSPATEK</sequence>
<protein>
    <submittedName>
        <fullName evidence="1">Uncharacterized protein</fullName>
    </submittedName>
</protein>
<evidence type="ECO:0000313" key="1">
    <source>
        <dbReference type="EMBL" id="STQ14819.1"/>
    </source>
</evidence>
<gene>
    <name evidence="1" type="ORF">NCTC10005_07690</name>
</gene>
<name>A0A377M8X6_ENTCL</name>
<dbReference type="EMBL" id="UGJB01000004">
    <property type="protein sequence ID" value="STQ14819.1"/>
    <property type="molecule type" value="Genomic_DNA"/>
</dbReference>
<evidence type="ECO:0000313" key="2">
    <source>
        <dbReference type="Proteomes" id="UP000255106"/>
    </source>
</evidence>
<proteinExistence type="predicted"/>
<reference evidence="1 2" key="1">
    <citation type="submission" date="2018-06" db="EMBL/GenBank/DDBJ databases">
        <authorList>
            <consortium name="Pathogen Informatics"/>
            <person name="Doyle S."/>
        </authorList>
    </citation>
    <scope>NUCLEOTIDE SEQUENCE [LARGE SCALE GENOMIC DNA]</scope>
    <source>
        <strain evidence="1 2">NCTC10005</strain>
    </source>
</reference>
<accession>A0A377M8X6</accession>